<keyword evidence="4" id="KW-0732">Signal</keyword>
<name>A0ABT3N0L3_9GAMM</name>
<evidence type="ECO:0000256" key="1">
    <source>
        <dbReference type="ARBA" id="ARBA00022737"/>
    </source>
</evidence>
<evidence type="ECO:0000313" key="5">
    <source>
        <dbReference type="EMBL" id="MCW7555173.1"/>
    </source>
</evidence>
<evidence type="ECO:0000256" key="2">
    <source>
        <dbReference type="ARBA" id="ARBA00023043"/>
    </source>
</evidence>
<gene>
    <name evidence="5" type="ORF">NX722_21600</name>
</gene>
<protein>
    <recommendedName>
        <fullName evidence="7">Ankyrin repeat domain-containing protein</fullName>
    </recommendedName>
</protein>
<evidence type="ECO:0000313" key="6">
    <source>
        <dbReference type="Proteomes" id="UP001209854"/>
    </source>
</evidence>
<feature type="repeat" description="ANK" evidence="3">
    <location>
        <begin position="123"/>
        <end position="155"/>
    </location>
</feature>
<dbReference type="EMBL" id="JAPFCC010000001">
    <property type="protein sequence ID" value="MCW7555173.1"/>
    <property type="molecule type" value="Genomic_DNA"/>
</dbReference>
<reference evidence="5 6" key="1">
    <citation type="submission" date="2022-10" db="EMBL/GenBank/DDBJ databases">
        <title>High-quality genome sequences of two octocoral-associated bacteria, Endozoicomonas euniceicola EF212 and Endozoicomonas gorgoniicola PS125.</title>
        <authorList>
            <person name="Chiou Y.-J."/>
            <person name="Chen Y.-H."/>
        </authorList>
    </citation>
    <scope>NUCLEOTIDE SEQUENCE [LARGE SCALE GENOMIC DNA]</scope>
    <source>
        <strain evidence="5 6">PS125</strain>
    </source>
</reference>
<keyword evidence="2 3" id="KW-0040">ANK repeat</keyword>
<keyword evidence="6" id="KW-1185">Reference proteome</keyword>
<dbReference type="Gene3D" id="1.25.40.20">
    <property type="entry name" value="Ankyrin repeat-containing domain"/>
    <property type="match status" value="2"/>
</dbReference>
<feature type="signal peptide" evidence="4">
    <location>
        <begin position="1"/>
        <end position="26"/>
    </location>
</feature>
<dbReference type="InterPro" id="IPR002110">
    <property type="entry name" value="Ankyrin_rpt"/>
</dbReference>
<dbReference type="RefSeq" id="WP_262564950.1">
    <property type="nucleotide sequence ID" value="NZ_JAPFCC010000001.1"/>
</dbReference>
<dbReference type="SMART" id="SM00248">
    <property type="entry name" value="ANK"/>
    <property type="match status" value="4"/>
</dbReference>
<dbReference type="InterPro" id="IPR036770">
    <property type="entry name" value="Ankyrin_rpt-contain_sf"/>
</dbReference>
<evidence type="ECO:0000256" key="3">
    <source>
        <dbReference type="PROSITE-ProRule" id="PRU00023"/>
    </source>
</evidence>
<dbReference type="PROSITE" id="PS50297">
    <property type="entry name" value="ANK_REP_REGION"/>
    <property type="match status" value="1"/>
</dbReference>
<proteinExistence type="predicted"/>
<evidence type="ECO:0000256" key="4">
    <source>
        <dbReference type="SAM" id="SignalP"/>
    </source>
</evidence>
<sequence>MNYLIIKRVKAITFFLLLLLFQNALAVHEKTKEALCPPVNQGEELKRYHAAFEDIDKGNIPNIGNLGVNVIIEKDYSEYFSLLDYAAFENKTNVVLWLLDKGAFPDGCNTSYEKYDKNKGLPFERSPIYYSVENNNKLVFQSLIEKGADVNIRDNIGDTLLHAMIKDGGKKVEFMDSLIKAGADPLAKNKYGIEAINLKKRPSYFERIFKAISFFCENKAYEHIAEDNAGYSCSEFIQKRNDLEETLKSCKQGEPYFKEPVSMKMQIACIGVLPSEKFLSMLDQKNTLWNKVFGTDDWFWETLPSATEVIKSRPSLLVEDIRGAVDESNVELVKLILDTINVKPNDDVFPPVLLASKNPVITRMLLKCGIRTHVGDLRNDHYYFGDNFANPLVEAVKKGHLENAKVLIEFGANPDHEIIQRMGRHKMTRDMALLLQFYKRSELSSYIDDETSSQHQKNIRLKKAVMAQDIFETAASLANGANPNTRLPDGHGNSNGDLLAEALILEKYQTEASISRLLLLYGAATGYIARNDEDKKLNIREYERIDALLLIIHGDGTAKKPAFSWSQYIQDHELAEALDYFNPFTREKNETAAEGVFNMFQRTAAYAGVRMDEHPDELSGLTACLNLKPAVSGLNQVWADGNSTPPFTTPRLNGTVCFEDNCEAVESHPESHDGYYETLQLPYYGVETFQPYCQMIDSLMSPAGKEVLRR</sequence>
<dbReference type="Pfam" id="PF12796">
    <property type="entry name" value="Ank_2"/>
    <property type="match status" value="1"/>
</dbReference>
<feature type="chain" id="PRO_5047059972" description="Ankyrin repeat domain-containing protein" evidence="4">
    <location>
        <begin position="27"/>
        <end position="710"/>
    </location>
</feature>
<dbReference type="PANTHER" id="PTHR24126">
    <property type="entry name" value="ANKYRIN REPEAT, PH AND SEC7 DOMAIN CONTAINING PROTEIN SECG-RELATED"/>
    <property type="match status" value="1"/>
</dbReference>
<comment type="caution">
    <text evidence="5">The sequence shown here is derived from an EMBL/GenBank/DDBJ whole genome shotgun (WGS) entry which is preliminary data.</text>
</comment>
<dbReference type="PROSITE" id="PS50088">
    <property type="entry name" value="ANK_REPEAT"/>
    <property type="match status" value="1"/>
</dbReference>
<dbReference type="SUPFAM" id="SSF48403">
    <property type="entry name" value="Ankyrin repeat"/>
    <property type="match status" value="1"/>
</dbReference>
<keyword evidence="1" id="KW-0677">Repeat</keyword>
<dbReference type="PANTHER" id="PTHR24126:SF14">
    <property type="entry name" value="ANK_REP_REGION DOMAIN-CONTAINING PROTEIN"/>
    <property type="match status" value="1"/>
</dbReference>
<dbReference type="Proteomes" id="UP001209854">
    <property type="component" value="Unassembled WGS sequence"/>
</dbReference>
<organism evidence="5 6">
    <name type="scientific">Endozoicomonas gorgoniicola</name>
    <dbReference type="NCBI Taxonomy" id="1234144"/>
    <lineage>
        <taxon>Bacteria</taxon>
        <taxon>Pseudomonadati</taxon>
        <taxon>Pseudomonadota</taxon>
        <taxon>Gammaproteobacteria</taxon>
        <taxon>Oceanospirillales</taxon>
        <taxon>Endozoicomonadaceae</taxon>
        <taxon>Endozoicomonas</taxon>
    </lineage>
</organism>
<accession>A0ABT3N0L3</accession>
<evidence type="ECO:0008006" key="7">
    <source>
        <dbReference type="Google" id="ProtNLM"/>
    </source>
</evidence>